<proteinExistence type="predicted"/>
<evidence type="ECO:0000313" key="1">
    <source>
        <dbReference type="EMBL" id="VTR19253.1"/>
    </source>
</evidence>
<name>A0A4U9TIZ7_SERFO</name>
<protein>
    <submittedName>
        <fullName evidence="1">Uncharacterized protein</fullName>
    </submittedName>
</protein>
<dbReference type="GeneID" id="30320007"/>
<dbReference type="EMBL" id="CABEEZ010000019">
    <property type="protein sequence ID" value="VTR19253.1"/>
    <property type="molecule type" value="Genomic_DNA"/>
</dbReference>
<gene>
    <name evidence="1" type="ORF">NCTC12965_00764</name>
</gene>
<dbReference type="AlphaFoldDB" id="A0A4U9TIZ7"/>
<reference evidence="1" key="1">
    <citation type="submission" date="2019-05" db="EMBL/GenBank/DDBJ databases">
        <authorList>
            <consortium name="Pathogen Informatics"/>
        </authorList>
    </citation>
    <scope>NUCLEOTIDE SEQUENCE [LARGE SCALE GENOMIC DNA]</scope>
    <source>
        <strain evidence="1">NCTC12965</strain>
    </source>
</reference>
<dbReference type="RefSeq" id="WP_024482951.1">
    <property type="nucleotide sequence ID" value="NZ_CAMKUH010000016.1"/>
</dbReference>
<sequence>MEDRSARPPATSFRFKSEDPNIIELLQKAIDSYKGKLQWVMDGQKKEYGHGINRVIYPKHVHEMKNKAIKVYKLPVEKYMAEYEPEFGPLAYDDLKHLTQHVISVLKDAGIDV</sequence>
<accession>A0A4U9TIZ7</accession>
<organism evidence="1">
    <name type="scientific">Serratia fonticola</name>
    <dbReference type="NCBI Taxonomy" id="47917"/>
    <lineage>
        <taxon>Bacteria</taxon>
        <taxon>Pseudomonadati</taxon>
        <taxon>Pseudomonadota</taxon>
        <taxon>Gammaproteobacteria</taxon>
        <taxon>Enterobacterales</taxon>
        <taxon>Yersiniaceae</taxon>
        <taxon>Serratia</taxon>
    </lineage>
</organism>